<proteinExistence type="predicted"/>
<keyword evidence="2" id="KW-1185">Reference proteome</keyword>
<reference evidence="1 2" key="1">
    <citation type="journal article" date="2021" name="Appl. Environ. Microbiol.">
        <title>Genetic linkage and physical mapping for an oyster mushroom Pleurotus cornucopiae and QTL analysis for the trait cap color.</title>
        <authorList>
            <person name="Zhang Y."/>
            <person name="Gao W."/>
            <person name="Sonnenberg A."/>
            <person name="Chen Q."/>
            <person name="Zhang J."/>
            <person name="Huang C."/>
        </authorList>
    </citation>
    <scope>NUCLEOTIDE SEQUENCE [LARGE SCALE GENOMIC DNA]</scope>
    <source>
        <strain evidence="1">CCMSSC00406</strain>
    </source>
</reference>
<comment type="caution">
    <text evidence="1">The sequence shown here is derived from an EMBL/GenBank/DDBJ whole genome shotgun (WGS) entry which is preliminary data.</text>
</comment>
<gene>
    <name evidence="1" type="ORF">CCMSSC00406_0009328</name>
</gene>
<organism evidence="1 2">
    <name type="scientific">Pleurotus cornucopiae</name>
    <name type="common">Cornucopia mushroom</name>
    <dbReference type="NCBI Taxonomy" id="5321"/>
    <lineage>
        <taxon>Eukaryota</taxon>
        <taxon>Fungi</taxon>
        <taxon>Dikarya</taxon>
        <taxon>Basidiomycota</taxon>
        <taxon>Agaricomycotina</taxon>
        <taxon>Agaricomycetes</taxon>
        <taxon>Agaricomycetidae</taxon>
        <taxon>Agaricales</taxon>
        <taxon>Pleurotineae</taxon>
        <taxon>Pleurotaceae</taxon>
        <taxon>Pleurotus</taxon>
    </lineage>
</organism>
<evidence type="ECO:0000313" key="2">
    <source>
        <dbReference type="Proteomes" id="UP000824881"/>
    </source>
</evidence>
<sequence>MSITAPQNHESVQDSHASICPKRLPIEVIDCIITEAAKYWGNLKVYSRVCWEWNHICRPRLFRSMRMRLWDTRKLSFLHFTAPHLCKYPQRLYVDCGADYSSEPAPSWQADALGQFTNVSSLTLYTGRSEVLPDARVPATMRLLAKAPLRKLTFSFWAFLEGGEDLLHALSACSSTLEELTFEACRIQRGSAYLCRALAEPVNFGLPPVVRLTALRALKLCSAWQHHPQMHRLEMPNLRSLFCQYDDGDPFHHIWATIPGSISELTLLIPVEATSAVPTFSQYVRPSVLTIKLAYRYQDEPSFAPLMEWLTDCLDRPPFLDNLRLLHISMLITPELNEDIPDEPCYPTYEDYRGLYRILRPLQDGPLRRVSLALPLYSPVDGQPEAYSAETTGLEVAKLKEVFGPLSEGRVSMDVTITQRSVALEFASGSPYDDGPNMKLAPTPKMTLNFSFVLVAIAYGAAVVEAVSATNDWSRPCFDGECAYDLPSRGDSALGAFKIKGSPKAITDITPAAGWIILDCDPHALSQEIRLVCQSDDKASDESCSHVFGHWGAVDKIVRLPDGCGAGPFARISQAWVAHDQTLPGHVEGRVVRRDGIPPVIHSFKVDTNFDEVDSSKVGDINFAFVGLTSPSPSRDFPSDIDLNFEFVDSWFDDTLKSVGDWTSGAFHIAANGVVQAVAGVGKAVGLAGQAVGTAATDTVHAVGTAEQAVGHAATDVGKAVGQAGQAIGQAAETAGKAVAGAADTAFKAVESVPGLLQSASTFRYESPGASQTFKFKGNKTYHQLPRHKGEIKGTVRAGVIMDGSLVPPKITEFAAFAGLTFDVDASVVLKAAVLGSYDSKRIKLINPVGLPFLTIPGLLTVGPMVDLEAEVKALLAMEIDTDVHLKYNVENLELWYPKAKKQTVGKGMHTTDAPLKLKANAQANAKGYIEGHLVPSLKIGISALKDSINTDVFLEADAFARVSIAAEAHTSGTVSAGGAAPAKAANGNAAAPARDSPAKAAVPVKTAAHSKAAAAAPKVAAPHAGHKGTTKGKGKRHLYVPPYAHSARRRGLSIQDDGAASFSGCVELSAGLQLNFGVQAKAGAVLDLNESGSLWTSPIWSIWSSCFEAGAKVVNPASSLAWNGDLEQKFKANDLKCGASGGGALKSIPDTVVGAKKLEPRQRQD</sequence>
<accession>A0ACB7J6M8</accession>
<name>A0ACB7J6M8_PLECO</name>
<dbReference type="Proteomes" id="UP000824881">
    <property type="component" value="Unassembled WGS sequence"/>
</dbReference>
<evidence type="ECO:0000313" key="1">
    <source>
        <dbReference type="EMBL" id="KAG9225731.1"/>
    </source>
</evidence>
<protein>
    <submittedName>
        <fullName evidence="1">Uncharacterized protein</fullName>
    </submittedName>
</protein>
<dbReference type="EMBL" id="WQMT02000002">
    <property type="protein sequence ID" value="KAG9225731.1"/>
    <property type="molecule type" value="Genomic_DNA"/>
</dbReference>